<protein>
    <submittedName>
        <fullName evidence="1">Uncharacterized protein</fullName>
    </submittedName>
</protein>
<dbReference type="EMBL" id="KZ825382">
    <property type="protein sequence ID" value="RAH41862.1"/>
    <property type="molecule type" value="Genomic_DNA"/>
</dbReference>
<evidence type="ECO:0000313" key="1">
    <source>
        <dbReference type="EMBL" id="RAH41862.1"/>
    </source>
</evidence>
<gene>
    <name evidence="1" type="ORF">BO95DRAFT_505794</name>
</gene>
<name>A0ACD1FXX6_9EURO</name>
<accession>A0ACD1FXX6</accession>
<keyword evidence="2" id="KW-1185">Reference proteome</keyword>
<organism evidence="1 2">
    <name type="scientific">Aspergillus brunneoviolaceus CBS 621.78</name>
    <dbReference type="NCBI Taxonomy" id="1450534"/>
    <lineage>
        <taxon>Eukaryota</taxon>
        <taxon>Fungi</taxon>
        <taxon>Dikarya</taxon>
        <taxon>Ascomycota</taxon>
        <taxon>Pezizomycotina</taxon>
        <taxon>Eurotiomycetes</taxon>
        <taxon>Eurotiomycetidae</taxon>
        <taxon>Eurotiales</taxon>
        <taxon>Aspergillaceae</taxon>
        <taxon>Aspergillus</taxon>
        <taxon>Aspergillus subgen. Circumdati</taxon>
    </lineage>
</organism>
<dbReference type="Proteomes" id="UP000249057">
    <property type="component" value="Unassembled WGS sequence"/>
</dbReference>
<proteinExistence type="predicted"/>
<sequence length="203" mass="22955">MKINMSADKKDTTSGSWAETVSASFPESEGYTIHMSIHQCRGPKMIIASHRGDDELMGCERRAVHCAGYQGEILGMALQFPESCGSVPDTVLAERDNFFLRKWPETLLPMPTYGAVIARDEPQHVKSELFGQLFRLYVDPEREAQRGRVDCARLFVDWLHEWKKSLVAKGPLEEVPFELLLQPAGRAREISDYICPACSFEDM</sequence>
<evidence type="ECO:0000313" key="2">
    <source>
        <dbReference type="Proteomes" id="UP000249057"/>
    </source>
</evidence>
<reference evidence="1" key="1">
    <citation type="submission" date="2018-02" db="EMBL/GenBank/DDBJ databases">
        <title>The genomes of Aspergillus section Nigri reveals drivers in fungal speciation.</title>
        <authorList>
            <consortium name="DOE Joint Genome Institute"/>
            <person name="Vesth T.C."/>
            <person name="Nybo J."/>
            <person name="Theobald S."/>
            <person name="Brandl J."/>
            <person name="Frisvad J.C."/>
            <person name="Nielsen K.F."/>
            <person name="Lyhne E.K."/>
            <person name="Kogle M.E."/>
            <person name="Kuo A."/>
            <person name="Riley R."/>
            <person name="Clum A."/>
            <person name="Nolan M."/>
            <person name="Lipzen A."/>
            <person name="Salamov A."/>
            <person name="Henrissat B."/>
            <person name="Wiebenga A."/>
            <person name="De vries R.P."/>
            <person name="Grigoriev I.V."/>
            <person name="Mortensen U.H."/>
            <person name="Andersen M.R."/>
            <person name="Baker S.E."/>
        </authorList>
    </citation>
    <scope>NUCLEOTIDE SEQUENCE</scope>
    <source>
        <strain evidence="1">CBS 621.78</strain>
    </source>
</reference>